<keyword evidence="8" id="KW-0511">Multifunctional enzyme</keyword>
<feature type="compositionally biased region" description="Polar residues" evidence="10">
    <location>
        <begin position="430"/>
        <end position="461"/>
    </location>
</feature>
<evidence type="ECO:0000256" key="3">
    <source>
        <dbReference type="ARBA" id="ARBA00022763"/>
    </source>
</evidence>
<evidence type="ECO:0000313" key="12">
    <source>
        <dbReference type="EMBL" id="WWD16349.1"/>
    </source>
</evidence>
<dbReference type="RefSeq" id="XP_031859584.1">
    <property type="nucleotide sequence ID" value="XM_032006190.1"/>
</dbReference>
<evidence type="ECO:0000256" key="7">
    <source>
        <dbReference type="ARBA" id="ARBA00023239"/>
    </source>
</evidence>
<dbReference type="InterPro" id="IPR035937">
    <property type="entry name" value="FPG_N"/>
</dbReference>
<evidence type="ECO:0000313" key="13">
    <source>
        <dbReference type="Proteomes" id="UP000322225"/>
    </source>
</evidence>
<dbReference type="InterPro" id="IPR015886">
    <property type="entry name" value="H2TH_FPG"/>
</dbReference>
<feature type="region of interest" description="Disordered" evidence="10">
    <location>
        <begin position="264"/>
        <end position="297"/>
    </location>
</feature>
<dbReference type="GO" id="GO:0008534">
    <property type="term" value="F:oxidized purine nucleobase lesion DNA N-glycosylase activity"/>
    <property type="evidence" value="ECO:0007669"/>
    <property type="project" value="UniProtKB-EC"/>
</dbReference>
<evidence type="ECO:0000256" key="10">
    <source>
        <dbReference type="SAM" id="MobiDB-lite"/>
    </source>
</evidence>
<keyword evidence="13" id="KW-1185">Reference proteome</keyword>
<evidence type="ECO:0000259" key="11">
    <source>
        <dbReference type="PROSITE" id="PS51068"/>
    </source>
</evidence>
<protein>
    <submittedName>
        <fullName evidence="12">Formamidopyrimidine-DNA glycosylase</fullName>
    </submittedName>
</protein>
<dbReference type="PANTHER" id="PTHR22993:SF9">
    <property type="entry name" value="FORMAMIDOPYRIMIDINE-DNA GLYCOSYLASE"/>
    <property type="match status" value="1"/>
</dbReference>
<dbReference type="GO" id="GO:0008270">
    <property type="term" value="F:zinc ion binding"/>
    <property type="evidence" value="ECO:0007669"/>
    <property type="project" value="InterPro"/>
</dbReference>
<dbReference type="GO" id="GO:0003684">
    <property type="term" value="F:damaged DNA binding"/>
    <property type="evidence" value="ECO:0007669"/>
    <property type="project" value="InterPro"/>
</dbReference>
<feature type="compositionally biased region" description="Acidic residues" evidence="10">
    <location>
        <begin position="479"/>
        <end position="489"/>
    </location>
</feature>
<feature type="compositionally biased region" description="Basic and acidic residues" evidence="10">
    <location>
        <begin position="393"/>
        <end position="403"/>
    </location>
</feature>
<sequence length="489" mass="53688">MPELPEVERARKLIQESCKGYKIKSVDAREDKIVYTGGTDHNDFAKEVTGRTITGCERKGKTFWMTLSGKGRFPVMHFGMTGMIQLKGQEPTWYRRRPKENSSVWPPKFCKFILVLEPQSGSVSDEPRELAFLDGRRLGRIRLLPDPVTSHPPISLLGFDPVLNHPTLDEFKDLIAKKKGTVKGMIMDQAFSAGVGNWVADEVLYQARIHPSCPVPSLSEQNIKDLHHQIRAVPLKAVSVNADSRQFPEDWLFRWRWGKGAKQKKGSDKAKAKKVKVEEGEDEEGGEDIKPAGKKYLELPDGSPATIVFVEVGGRTTAVVEELQRMPDGVEIKPKISKGGKGSGGKKRVKEEESDEAVTSSASGSESDEVTTPKKATTSRQRAAAAAGSVKRVKPEPDVKKEPVTPARKARKTSTTDTPSSRRKADKVNGTASTKVRTKSTPSSVRKEPTSSAKASKNPVTNGKKPAGKGRGRRREASEESSELSDAPE</sequence>
<keyword evidence="9" id="KW-0326">Glycosidase</keyword>
<dbReference type="InterPro" id="IPR012319">
    <property type="entry name" value="FPG_cat"/>
</dbReference>
<dbReference type="PANTHER" id="PTHR22993">
    <property type="entry name" value="FORMAMIDOPYRIMIDINE-DNA GLYCOSYLASE"/>
    <property type="match status" value="1"/>
</dbReference>
<evidence type="ECO:0000256" key="4">
    <source>
        <dbReference type="ARBA" id="ARBA00022801"/>
    </source>
</evidence>
<evidence type="ECO:0000256" key="6">
    <source>
        <dbReference type="ARBA" id="ARBA00023204"/>
    </source>
</evidence>
<dbReference type="SUPFAM" id="SSF81624">
    <property type="entry name" value="N-terminal domain of MutM-like DNA repair proteins"/>
    <property type="match status" value="1"/>
</dbReference>
<organism evidence="12 13">
    <name type="scientific">Kwoniella shandongensis</name>
    <dbReference type="NCBI Taxonomy" id="1734106"/>
    <lineage>
        <taxon>Eukaryota</taxon>
        <taxon>Fungi</taxon>
        <taxon>Dikarya</taxon>
        <taxon>Basidiomycota</taxon>
        <taxon>Agaricomycotina</taxon>
        <taxon>Tremellomycetes</taxon>
        <taxon>Tremellales</taxon>
        <taxon>Cryptococcaceae</taxon>
        <taxon>Kwoniella</taxon>
    </lineage>
</organism>
<keyword evidence="5" id="KW-0238">DNA-binding</keyword>
<dbReference type="Gene3D" id="1.10.8.50">
    <property type="match status" value="1"/>
</dbReference>
<evidence type="ECO:0000256" key="5">
    <source>
        <dbReference type="ARBA" id="ARBA00023125"/>
    </source>
</evidence>
<dbReference type="AlphaFoldDB" id="A0A5M6BUW2"/>
<keyword evidence="3" id="KW-0227">DNA damage</keyword>
<dbReference type="SUPFAM" id="SSF46946">
    <property type="entry name" value="S13-like H2TH domain"/>
    <property type="match status" value="1"/>
</dbReference>
<accession>A0A5M6BUW2</accession>
<comment type="similarity">
    <text evidence="2">Belongs to the FPG family.</text>
</comment>
<evidence type="ECO:0000256" key="2">
    <source>
        <dbReference type="ARBA" id="ARBA00009409"/>
    </source>
</evidence>
<dbReference type="GeneID" id="43590343"/>
<dbReference type="GO" id="GO:0005634">
    <property type="term" value="C:nucleus"/>
    <property type="evidence" value="ECO:0007669"/>
    <property type="project" value="TreeGrafter"/>
</dbReference>
<keyword evidence="7" id="KW-0456">Lyase</keyword>
<feature type="region of interest" description="Disordered" evidence="10">
    <location>
        <begin position="330"/>
        <end position="489"/>
    </location>
</feature>
<evidence type="ECO:0000256" key="9">
    <source>
        <dbReference type="ARBA" id="ARBA00023295"/>
    </source>
</evidence>
<dbReference type="CDD" id="cd08972">
    <property type="entry name" value="PF_Nei_N"/>
    <property type="match status" value="1"/>
</dbReference>
<dbReference type="Pfam" id="PF06831">
    <property type="entry name" value="H2TH"/>
    <property type="match status" value="1"/>
</dbReference>
<dbReference type="PROSITE" id="PS51068">
    <property type="entry name" value="FPG_CAT"/>
    <property type="match status" value="1"/>
</dbReference>
<feature type="compositionally biased region" description="Basic and acidic residues" evidence="10">
    <location>
        <begin position="287"/>
        <end position="297"/>
    </location>
</feature>
<keyword evidence="6" id="KW-0234">DNA repair</keyword>
<dbReference type="GO" id="GO:0006284">
    <property type="term" value="P:base-excision repair"/>
    <property type="evidence" value="ECO:0007669"/>
    <property type="project" value="InterPro"/>
</dbReference>
<proteinExistence type="inferred from homology"/>
<keyword evidence="4" id="KW-0378">Hydrolase</keyword>
<feature type="compositionally biased region" description="Basic and acidic residues" evidence="10">
    <location>
        <begin position="265"/>
        <end position="278"/>
    </location>
</feature>
<dbReference type="Gene3D" id="3.20.190.10">
    <property type="entry name" value="MutM-like, N-terminal"/>
    <property type="match status" value="1"/>
</dbReference>
<feature type="domain" description="Formamidopyrimidine-DNA glycosylase catalytic" evidence="11">
    <location>
        <begin position="2"/>
        <end position="139"/>
    </location>
</feature>
<dbReference type="GO" id="GO:0016829">
    <property type="term" value="F:lyase activity"/>
    <property type="evidence" value="ECO:0007669"/>
    <property type="project" value="UniProtKB-KW"/>
</dbReference>
<evidence type="ECO:0000256" key="8">
    <source>
        <dbReference type="ARBA" id="ARBA00023268"/>
    </source>
</evidence>
<dbReference type="SMART" id="SM00898">
    <property type="entry name" value="Fapy_DNA_glyco"/>
    <property type="match status" value="1"/>
</dbReference>
<dbReference type="InterPro" id="IPR010979">
    <property type="entry name" value="Ribosomal_uS13-like_H2TH"/>
</dbReference>
<reference evidence="12" key="1">
    <citation type="submission" date="2017-08" db="EMBL/GenBank/DDBJ databases">
        <authorList>
            <person name="Cuomo C."/>
            <person name="Billmyre B."/>
            <person name="Heitman J."/>
        </authorList>
    </citation>
    <scope>NUCLEOTIDE SEQUENCE</scope>
    <source>
        <strain evidence="12">CBS 12478</strain>
    </source>
</reference>
<evidence type="ECO:0000256" key="1">
    <source>
        <dbReference type="ARBA" id="ARBA00001668"/>
    </source>
</evidence>
<name>A0A5M6BUW2_9TREE</name>
<dbReference type="GO" id="GO:0003906">
    <property type="term" value="F:DNA-(apurinic or apyrimidinic site) endonuclease activity"/>
    <property type="evidence" value="ECO:0007669"/>
    <property type="project" value="InterPro"/>
</dbReference>
<dbReference type="EMBL" id="CP144052">
    <property type="protein sequence ID" value="WWD16349.1"/>
    <property type="molecule type" value="Genomic_DNA"/>
</dbReference>
<dbReference type="OrthoDB" id="444592at2759"/>
<dbReference type="SMART" id="SM01232">
    <property type="entry name" value="H2TH"/>
    <property type="match status" value="1"/>
</dbReference>
<comment type="catalytic activity">
    <reaction evidence="1">
        <text>Hydrolysis of DNA containing ring-opened 7-methylguanine residues, releasing 2,6-diamino-4-hydroxy-5-(N-methyl)formamidopyrimidine.</text>
        <dbReference type="EC" id="3.2.2.23"/>
    </reaction>
</comment>
<gene>
    <name evidence="12" type="ORF">CI109_100775</name>
</gene>
<reference evidence="12" key="2">
    <citation type="submission" date="2024-01" db="EMBL/GenBank/DDBJ databases">
        <title>Comparative genomics of Cryptococcus and Kwoniella reveals pathogenesis evolution and contrasting modes of karyotype evolution via chromosome fusion or intercentromeric recombination.</title>
        <authorList>
            <person name="Coelho M.A."/>
            <person name="David-Palma M."/>
            <person name="Shea T."/>
            <person name="Bowers K."/>
            <person name="McGinley-Smith S."/>
            <person name="Mohammad A.W."/>
            <person name="Gnirke A."/>
            <person name="Yurkov A.M."/>
            <person name="Nowrousian M."/>
            <person name="Sun S."/>
            <person name="Cuomo C.A."/>
            <person name="Heitman J."/>
        </authorList>
    </citation>
    <scope>NUCLEOTIDE SEQUENCE</scope>
    <source>
        <strain evidence="12">CBS 12478</strain>
    </source>
</reference>
<dbReference type="Proteomes" id="UP000322225">
    <property type="component" value="Chromosome 2"/>
</dbReference>
<dbReference type="KEGG" id="ksn:43590343"/>
<dbReference type="Pfam" id="PF01149">
    <property type="entry name" value="Fapy_DNA_glyco"/>
    <property type="match status" value="1"/>
</dbReference>